<dbReference type="InterPro" id="IPR050620">
    <property type="entry name" value="Thioredoxin_H-type-like"/>
</dbReference>
<dbReference type="EMBL" id="AFXA01000009">
    <property type="protein sequence ID" value="EGV00293.1"/>
    <property type="molecule type" value="Genomic_DNA"/>
</dbReference>
<dbReference type="eggNOG" id="COG3118">
    <property type="taxonomic scope" value="Bacteria"/>
</dbReference>
<dbReference type="PANTHER" id="PTHR10438:SF468">
    <property type="entry name" value="THIOREDOXIN-1-RELATED"/>
    <property type="match status" value="1"/>
</dbReference>
<accession>F9UJU7</accession>
<dbReference type="RefSeq" id="WP_006608564.1">
    <property type="nucleotide sequence ID" value="NZ_AFXA01000009.1"/>
</dbReference>
<name>F9UJU7_9BACT</name>
<evidence type="ECO:0000259" key="1">
    <source>
        <dbReference type="PROSITE" id="PS51352"/>
    </source>
</evidence>
<dbReference type="PROSITE" id="PS51352">
    <property type="entry name" value="THIOREDOXIN_2"/>
    <property type="match status" value="1"/>
</dbReference>
<dbReference type="AlphaFoldDB" id="F9UJU7"/>
<dbReference type="SUPFAM" id="SSF52833">
    <property type="entry name" value="Thioredoxin-like"/>
    <property type="match status" value="1"/>
</dbReference>
<dbReference type="Proteomes" id="UP000004978">
    <property type="component" value="Unassembled WGS sequence"/>
</dbReference>
<dbReference type="InterPro" id="IPR036249">
    <property type="entry name" value="Thioredoxin-like_sf"/>
</dbReference>
<keyword evidence="3" id="KW-1185">Reference proteome</keyword>
<gene>
    <name evidence="2" type="ORF">MCSF7_00769</name>
</gene>
<evidence type="ECO:0000313" key="2">
    <source>
        <dbReference type="EMBL" id="EGV00293.1"/>
    </source>
</evidence>
<dbReference type="PANTHER" id="PTHR10438">
    <property type="entry name" value="THIOREDOXIN"/>
    <property type="match status" value="1"/>
</dbReference>
<evidence type="ECO:0000313" key="3">
    <source>
        <dbReference type="Proteomes" id="UP000004978"/>
    </source>
</evidence>
<comment type="caution">
    <text evidence="2">The sequence shown here is derived from an EMBL/GenBank/DDBJ whole genome shotgun (WGS) entry which is preliminary data.</text>
</comment>
<organism evidence="2 3">
    <name type="scientific">Mycoplasmopsis columbina SF7</name>
    <dbReference type="NCBI Taxonomy" id="1037410"/>
    <lineage>
        <taxon>Bacteria</taxon>
        <taxon>Bacillati</taxon>
        <taxon>Mycoplasmatota</taxon>
        <taxon>Mycoplasmoidales</taxon>
        <taxon>Metamycoplasmataceae</taxon>
        <taxon>Mycoplasmopsis</taxon>
    </lineage>
</organism>
<feature type="domain" description="Thioredoxin" evidence="1">
    <location>
        <begin position="1"/>
        <end position="113"/>
    </location>
</feature>
<dbReference type="CDD" id="cd02947">
    <property type="entry name" value="TRX_family"/>
    <property type="match status" value="1"/>
</dbReference>
<proteinExistence type="predicted"/>
<dbReference type="STRING" id="1037410.MCSF7_00769"/>
<dbReference type="InterPro" id="IPR013766">
    <property type="entry name" value="Thioredoxin_domain"/>
</dbReference>
<dbReference type="Pfam" id="PF00085">
    <property type="entry name" value="Thioredoxin"/>
    <property type="match status" value="1"/>
</dbReference>
<dbReference type="Gene3D" id="3.40.30.10">
    <property type="entry name" value="Glutaredoxin"/>
    <property type="match status" value="1"/>
</dbReference>
<reference evidence="2 3" key="1">
    <citation type="journal article" date="2013" name="Genome Announc.">
        <title>Genome Sequence of Mycoplasma columbinum Strain SF7.</title>
        <authorList>
            <person name="Guo Z."/>
            <person name="Xu X."/>
            <person name="Zheng Q."/>
            <person name="Li T."/>
            <person name="Kuang S."/>
            <person name="Zhang Z."/>
            <person name="Chen Y."/>
            <person name="Lu X."/>
            <person name="Zhou R."/>
            <person name="Bi D."/>
            <person name="Jin H."/>
        </authorList>
    </citation>
    <scope>NUCLEOTIDE SEQUENCE [LARGE SCALE GENOMIC DNA]</scope>
    <source>
        <strain evidence="2 3">SF7</strain>
    </source>
</reference>
<protein>
    <submittedName>
        <fullName evidence="2">Putative thioredoxin</fullName>
    </submittedName>
</protein>
<sequence>MEKIKFDDLNEIIGKKENTNVLFFIEFSTTWCPDCKMMQPIVKSLFNDYHNNPKVKFLEIDAEEAHLYKDPFSKWQILKVPAFVFYKNNEILKIVYEYYPKELLAQFIEDYID</sequence>